<protein>
    <recommendedName>
        <fullName evidence="18">Leucine-rich repeat-containing N-terminal plant-type domain-containing protein</fullName>
    </recommendedName>
</protein>
<dbReference type="Pfam" id="PF13855">
    <property type="entry name" value="LRR_8"/>
    <property type="match status" value="1"/>
</dbReference>
<dbReference type="InterPro" id="IPR001611">
    <property type="entry name" value="Leu-rich_rpt"/>
</dbReference>
<evidence type="ECO:0000313" key="16">
    <source>
        <dbReference type="EMBL" id="KAK9017275.1"/>
    </source>
</evidence>
<dbReference type="SMART" id="SM00365">
    <property type="entry name" value="LRR_SD22"/>
    <property type="match status" value="5"/>
</dbReference>
<comment type="subcellular location">
    <subcellularLocation>
        <location evidence="1">Cell membrane</location>
        <topology evidence="1">Single-pass type I membrane protein</topology>
    </subcellularLocation>
</comment>
<evidence type="ECO:0000256" key="2">
    <source>
        <dbReference type="ARBA" id="ARBA00009592"/>
    </source>
</evidence>
<evidence type="ECO:0008006" key="18">
    <source>
        <dbReference type="Google" id="ProtNLM"/>
    </source>
</evidence>
<evidence type="ECO:0000256" key="13">
    <source>
        <dbReference type="SAM" id="SignalP"/>
    </source>
</evidence>
<keyword evidence="9 12" id="KW-0472">Membrane</keyword>
<gene>
    <name evidence="16" type="ORF">V6N11_079755</name>
</gene>
<dbReference type="Pfam" id="PF00560">
    <property type="entry name" value="LRR_1"/>
    <property type="match status" value="9"/>
</dbReference>
<dbReference type="Gene3D" id="3.80.10.10">
    <property type="entry name" value="Ribonuclease Inhibitor"/>
    <property type="match status" value="4"/>
</dbReference>
<keyword evidence="8 12" id="KW-1133">Transmembrane helix</keyword>
<dbReference type="InterPro" id="IPR032675">
    <property type="entry name" value="LRR_dom_sf"/>
</dbReference>
<dbReference type="InterPro" id="IPR046956">
    <property type="entry name" value="RLP23-like"/>
</dbReference>
<dbReference type="InterPro" id="IPR003591">
    <property type="entry name" value="Leu-rich_rpt_typical-subtyp"/>
</dbReference>
<keyword evidence="11" id="KW-0325">Glycoprotein</keyword>
<evidence type="ECO:0000256" key="9">
    <source>
        <dbReference type="ARBA" id="ARBA00023136"/>
    </source>
</evidence>
<dbReference type="SUPFAM" id="SSF52047">
    <property type="entry name" value="RNI-like"/>
    <property type="match status" value="1"/>
</dbReference>
<feature type="domain" description="Disease resistance R13L4/SHOC-2-like LRR" evidence="15">
    <location>
        <begin position="325"/>
        <end position="480"/>
    </location>
</feature>
<feature type="domain" description="Leucine-rich repeat-containing N-terminal plant-type" evidence="14">
    <location>
        <begin position="34"/>
        <end position="71"/>
    </location>
</feature>
<comment type="caution">
    <text evidence="16">The sequence shown here is derived from an EMBL/GenBank/DDBJ whole genome shotgun (WGS) entry which is preliminary data.</text>
</comment>
<dbReference type="InterPro" id="IPR055414">
    <property type="entry name" value="LRR_R13L4/SHOC2-like"/>
</dbReference>
<keyword evidence="17" id="KW-1185">Reference proteome</keyword>
<dbReference type="InterPro" id="IPR013210">
    <property type="entry name" value="LRR_N_plant-typ"/>
</dbReference>
<evidence type="ECO:0000259" key="14">
    <source>
        <dbReference type="Pfam" id="PF08263"/>
    </source>
</evidence>
<evidence type="ECO:0000313" key="17">
    <source>
        <dbReference type="Proteomes" id="UP001396334"/>
    </source>
</evidence>
<keyword evidence="3" id="KW-1003">Cell membrane</keyword>
<dbReference type="EMBL" id="JBBPBN010000020">
    <property type="protein sequence ID" value="KAK9017275.1"/>
    <property type="molecule type" value="Genomic_DNA"/>
</dbReference>
<evidence type="ECO:0000256" key="10">
    <source>
        <dbReference type="ARBA" id="ARBA00023170"/>
    </source>
</evidence>
<comment type="similarity">
    <text evidence="2">Belongs to the RLP family.</text>
</comment>
<keyword evidence="7" id="KW-0677">Repeat</keyword>
<accession>A0ABR2RWC8</accession>
<dbReference type="PANTHER" id="PTHR48063:SF48">
    <property type="entry name" value="LRR RECEPTOR-LIKE SERINE_THREONINE-PROTEIN KINASE FLS2"/>
    <property type="match status" value="1"/>
</dbReference>
<keyword evidence="6 13" id="KW-0732">Signal</keyword>
<feature type="transmembrane region" description="Helical" evidence="12">
    <location>
        <begin position="892"/>
        <end position="914"/>
    </location>
</feature>
<evidence type="ECO:0000256" key="4">
    <source>
        <dbReference type="ARBA" id="ARBA00022614"/>
    </source>
</evidence>
<dbReference type="PROSITE" id="PS51450">
    <property type="entry name" value="LRR"/>
    <property type="match status" value="1"/>
</dbReference>
<evidence type="ECO:0000259" key="15">
    <source>
        <dbReference type="Pfam" id="PF23598"/>
    </source>
</evidence>
<keyword evidence="5 12" id="KW-0812">Transmembrane</keyword>
<feature type="chain" id="PRO_5045280232" description="Leucine-rich repeat-containing N-terminal plant-type domain-containing protein" evidence="13">
    <location>
        <begin position="27"/>
        <end position="941"/>
    </location>
</feature>
<dbReference type="SUPFAM" id="SSF52058">
    <property type="entry name" value="L domain-like"/>
    <property type="match status" value="1"/>
</dbReference>
<evidence type="ECO:0000256" key="1">
    <source>
        <dbReference type="ARBA" id="ARBA00004251"/>
    </source>
</evidence>
<feature type="signal peptide" evidence="13">
    <location>
        <begin position="1"/>
        <end position="26"/>
    </location>
</feature>
<evidence type="ECO:0000256" key="8">
    <source>
        <dbReference type="ARBA" id="ARBA00022989"/>
    </source>
</evidence>
<dbReference type="SMART" id="SM00369">
    <property type="entry name" value="LRR_TYP"/>
    <property type="match status" value="8"/>
</dbReference>
<reference evidence="16 17" key="1">
    <citation type="journal article" date="2024" name="G3 (Bethesda)">
        <title>Genome assembly of Hibiscus sabdariffa L. provides insights into metabolisms of medicinal natural products.</title>
        <authorList>
            <person name="Kim T."/>
        </authorList>
    </citation>
    <scope>NUCLEOTIDE SEQUENCE [LARGE SCALE GENOMIC DNA]</scope>
    <source>
        <strain evidence="16">TK-2024</strain>
        <tissue evidence="16">Old leaves</tissue>
    </source>
</reference>
<evidence type="ECO:0000256" key="7">
    <source>
        <dbReference type="ARBA" id="ARBA00022737"/>
    </source>
</evidence>
<evidence type="ECO:0000256" key="12">
    <source>
        <dbReference type="SAM" id="Phobius"/>
    </source>
</evidence>
<dbReference type="PANTHER" id="PTHR48063">
    <property type="entry name" value="LRR RECEPTOR-LIKE KINASE"/>
    <property type="match status" value="1"/>
</dbReference>
<proteinExistence type="inferred from homology"/>
<name>A0ABR2RWC8_9ROSI</name>
<evidence type="ECO:0000256" key="6">
    <source>
        <dbReference type="ARBA" id="ARBA00022729"/>
    </source>
</evidence>
<dbReference type="Proteomes" id="UP001396334">
    <property type="component" value="Unassembled WGS sequence"/>
</dbReference>
<keyword evidence="10" id="KW-0675">Receptor</keyword>
<keyword evidence="4" id="KW-0433">Leucine-rich repeat</keyword>
<evidence type="ECO:0000256" key="5">
    <source>
        <dbReference type="ARBA" id="ARBA00022692"/>
    </source>
</evidence>
<evidence type="ECO:0000256" key="3">
    <source>
        <dbReference type="ARBA" id="ARBA00022475"/>
    </source>
</evidence>
<organism evidence="16 17">
    <name type="scientific">Hibiscus sabdariffa</name>
    <name type="common">roselle</name>
    <dbReference type="NCBI Taxonomy" id="183260"/>
    <lineage>
        <taxon>Eukaryota</taxon>
        <taxon>Viridiplantae</taxon>
        <taxon>Streptophyta</taxon>
        <taxon>Embryophyta</taxon>
        <taxon>Tracheophyta</taxon>
        <taxon>Spermatophyta</taxon>
        <taxon>Magnoliopsida</taxon>
        <taxon>eudicotyledons</taxon>
        <taxon>Gunneridae</taxon>
        <taxon>Pentapetalae</taxon>
        <taxon>rosids</taxon>
        <taxon>malvids</taxon>
        <taxon>Malvales</taxon>
        <taxon>Malvaceae</taxon>
        <taxon>Malvoideae</taxon>
        <taxon>Hibiscus</taxon>
    </lineage>
</organism>
<sequence length="941" mass="104504">MTGVTISLFSFLLVIAAAICFSRCHANSSVICIESEREALLKFKNDLMDPSNRLSSWVEGGDCCKWNGVTCHNLTGHVHQLHLAAPLDDYVAALVEPEAYWRLRLGGTINPSLLHLKHLTFLDLSYNNFSNIQIPDFFGSLGNLTYLNLSLAEFKGAIPHTLGNLSKLRYLDLQCLFFPWMLGEARDMEAKSLAWVSGLSSLEYLDLTGVDLHKTTDWLQVTFNLSSLLELHLHGCNLQGPSPYYLGNKSFLEVVDLSYNLLNSSIPNSLYNLNHLQSLHLSKNMLEGRLPTSLKDLCNLKELDLSDNKIEGDISEIVHSLSSCSLDCLETLNMENNQLSGHLTDQLGQFKSLVHLSLAGNRISGPIPLSIGELSSLKVFDVSENQLNGTFPPSLGQLGNLETLNIGQNLLEGVVSETYFSNLTRLKELKASRNMLRFQPNSSWVPPFQCKTIELAQWYLGPKFPRWLKFQKNLSDVDISHAGISDVIPAWFWNLSTQFGYVNLSSNQISGMLPYLNVSAVADLSSNRLTGPLPRVLPTLEALVLSNNSFSGPLLEFVCNSSKRTQMEILRIDTNLLFGEIPDCWNQWQALRNLNLGNNKLTGKFPPSLGHTNLGMLNLRNNSMFGELPSALQNCTRLVILDLSENHFSGSVPAWMGDKLSRLEVLRLRSNNLDGHIPDKICALPYLKNLDLAHNNISGAIPKCFSNLSKMATKDQGYGYLEGSYLEFGEPFYFSASLVLKGREDEYGSTLGFVASIDLSVNSLTGEIPKELGTLIGLISLNLSWNLLTGNIPNDIGNMELMESLDLSMNQLYGGIPSSFSDLNFLNHFNVSYNNLTGQIPTSTQLQSFENSSYMANHLCGPPVSKNCITKGVTNEGGKGEGSNDRSKVNGLYVSIMVGFVMGFWGVVAPLFFIKSWRHSYYQKLDHVGRKLQVFWATMGR</sequence>
<dbReference type="Pfam" id="PF23598">
    <property type="entry name" value="LRR_14"/>
    <property type="match status" value="1"/>
</dbReference>
<dbReference type="Pfam" id="PF08263">
    <property type="entry name" value="LRRNT_2"/>
    <property type="match status" value="1"/>
</dbReference>
<evidence type="ECO:0000256" key="11">
    <source>
        <dbReference type="ARBA" id="ARBA00023180"/>
    </source>
</evidence>